<proteinExistence type="predicted"/>
<evidence type="ECO:0000256" key="1">
    <source>
        <dbReference type="SAM" id="MobiDB-lite"/>
    </source>
</evidence>
<dbReference type="AlphaFoldDB" id="A0A645FAB0"/>
<gene>
    <name evidence="3" type="ORF">SDC9_158137</name>
</gene>
<feature type="region of interest" description="Disordered" evidence="1">
    <location>
        <begin position="93"/>
        <end position="115"/>
    </location>
</feature>
<dbReference type="EMBL" id="VSSQ01057024">
    <property type="protein sequence ID" value="MPN10840.1"/>
    <property type="molecule type" value="Genomic_DNA"/>
</dbReference>
<name>A0A645FAB0_9ZZZZ</name>
<protein>
    <recommendedName>
        <fullName evidence="2">Multidrug resistance protein MdtA-like C-terminal permuted SH3 domain-containing protein</fullName>
    </recommendedName>
</protein>
<dbReference type="Pfam" id="PF25967">
    <property type="entry name" value="RND-MFP_C"/>
    <property type="match status" value="1"/>
</dbReference>
<organism evidence="3">
    <name type="scientific">bioreactor metagenome</name>
    <dbReference type="NCBI Taxonomy" id="1076179"/>
    <lineage>
        <taxon>unclassified sequences</taxon>
        <taxon>metagenomes</taxon>
        <taxon>ecological metagenomes</taxon>
    </lineage>
</organism>
<reference evidence="3" key="1">
    <citation type="submission" date="2019-08" db="EMBL/GenBank/DDBJ databases">
        <authorList>
            <person name="Kucharzyk K."/>
            <person name="Murdoch R.W."/>
            <person name="Higgins S."/>
            <person name="Loffler F."/>
        </authorList>
    </citation>
    <scope>NUCLEOTIDE SEQUENCE</scope>
</reference>
<feature type="domain" description="Multidrug resistance protein MdtA-like C-terminal permuted SH3" evidence="2">
    <location>
        <begin position="26"/>
        <end position="79"/>
    </location>
</feature>
<dbReference type="InterPro" id="IPR058627">
    <property type="entry name" value="MdtA-like_C"/>
</dbReference>
<sequence>MTLGYDERLLEGMNGSAVILTSKKENVVLLPLDLINEDADGEYVFVKSADGKSYDRADITTGLSDGTNAEVTSGLSAGDIIWYVSKPENPYSGMPGMRYAGNRTDGEPTPANGGE</sequence>
<accession>A0A645FAB0</accession>
<evidence type="ECO:0000259" key="2">
    <source>
        <dbReference type="Pfam" id="PF25967"/>
    </source>
</evidence>
<comment type="caution">
    <text evidence="3">The sequence shown here is derived from an EMBL/GenBank/DDBJ whole genome shotgun (WGS) entry which is preliminary data.</text>
</comment>
<evidence type="ECO:0000313" key="3">
    <source>
        <dbReference type="EMBL" id="MPN10840.1"/>
    </source>
</evidence>
<dbReference type="Gene3D" id="2.40.420.20">
    <property type="match status" value="1"/>
</dbReference>